<dbReference type="Pfam" id="PF08240">
    <property type="entry name" value="ADH_N"/>
    <property type="match status" value="1"/>
</dbReference>
<evidence type="ECO:0000256" key="1">
    <source>
        <dbReference type="ARBA" id="ARBA00004496"/>
    </source>
</evidence>
<dbReference type="PANTHER" id="PTHR44154:SF1">
    <property type="entry name" value="QUINONE OXIDOREDUCTASE"/>
    <property type="match status" value="1"/>
</dbReference>
<keyword evidence="6" id="KW-0479">Metal-binding</keyword>
<dbReference type="InterPro" id="IPR014182">
    <property type="entry name" value="ADH_Zn_typ-1"/>
</dbReference>
<dbReference type="PANTHER" id="PTHR44154">
    <property type="entry name" value="QUINONE OXIDOREDUCTASE"/>
    <property type="match status" value="1"/>
</dbReference>
<name>A0AAE9KQF9_ALCFA</name>
<feature type="domain" description="Enoyl reductase (ER)" evidence="7">
    <location>
        <begin position="16"/>
        <end position="335"/>
    </location>
</feature>
<evidence type="ECO:0000313" key="9">
    <source>
        <dbReference type="Proteomes" id="UP000830925"/>
    </source>
</evidence>
<proteinExistence type="inferred from homology"/>
<dbReference type="GO" id="GO:0005737">
    <property type="term" value="C:cytoplasm"/>
    <property type="evidence" value="ECO:0007669"/>
    <property type="project" value="UniProtKB-SubCell"/>
</dbReference>
<accession>A0AAE9KQF9</accession>
<dbReference type="PROSITE" id="PS01162">
    <property type="entry name" value="QOR_ZETA_CRYSTAL"/>
    <property type="match status" value="1"/>
</dbReference>
<dbReference type="NCBIfam" id="TIGR02817">
    <property type="entry name" value="adh_fam_1"/>
    <property type="match status" value="1"/>
</dbReference>
<evidence type="ECO:0000256" key="3">
    <source>
        <dbReference type="ARBA" id="ARBA00022490"/>
    </source>
</evidence>
<protein>
    <recommendedName>
        <fullName evidence="6">Zinc-type alcohol dehydrogenase-like protein</fullName>
    </recommendedName>
</protein>
<keyword evidence="3" id="KW-0963">Cytoplasm</keyword>
<keyword evidence="6" id="KW-0560">Oxidoreductase</keyword>
<dbReference type="Gene3D" id="3.90.180.10">
    <property type="entry name" value="Medium-chain alcohol dehydrogenases, catalytic domain"/>
    <property type="match status" value="1"/>
</dbReference>
<comment type="subcellular location">
    <subcellularLocation>
        <location evidence="1">Cytoplasm</location>
    </subcellularLocation>
</comment>
<dbReference type="SUPFAM" id="SSF51735">
    <property type="entry name" value="NAD(P)-binding Rossmann-fold domains"/>
    <property type="match status" value="1"/>
</dbReference>
<dbReference type="AlphaFoldDB" id="A0AAE9KQF9"/>
<dbReference type="CDD" id="cd08252">
    <property type="entry name" value="AL_MDR"/>
    <property type="match status" value="1"/>
</dbReference>
<dbReference type="SUPFAM" id="SSF50129">
    <property type="entry name" value="GroES-like"/>
    <property type="match status" value="1"/>
</dbReference>
<gene>
    <name evidence="8" type="ORF">MXF72_03350</name>
</gene>
<dbReference type="InterPro" id="IPR002364">
    <property type="entry name" value="Quin_OxRdtase/zeta-crystal_CS"/>
</dbReference>
<evidence type="ECO:0000256" key="6">
    <source>
        <dbReference type="RuleBase" id="RU364000"/>
    </source>
</evidence>
<evidence type="ECO:0000256" key="2">
    <source>
        <dbReference type="ARBA" id="ARBA00011881"/>
    </source>
</evidence>
<dbReference type="Pfam" id="PF13602">
    <property type="entry name" value="ADH_zinc_N_2"/>
    <property type="match status" value="1"/>
</dbReference>
<comment type="subunit">
    <text evidence="2">Homotetramer.</text>
</comment>
<dbReference type="GO" id="GO:0008270">
    <property type="term" value="F:zinc ion binding"/>
    <property type="evidence" value="ECO:0007669"/>
    <property type="project" value="InterPro"/>
</dbReference>
<keyword evidence="6" id="KW-0862">Zinc</keyword>
<reference evidence="8" key="1">
    <citation type="submission" date="2022-04" db="EMBL/GenBank/DDBJ databases">
        <title>Genomic mining of Alcaligenes faecalis D334 producing ectoin and derivatives.</title>
        <authorList>
            <person name="Doan V.T."/>
            <person name="Quach N.T."/>
            <person name="Vu T.-H.-N."/>
            <person name="Phi Q.-T."/>
        </authorList>
    </citation>
    <scope>NUCLEOTIDE SEQUENCE</scope>
    <source>
        <strain evidence="8">D334</strain>
    </source>
</reference>
<comment type="similarity">
    <text evidence="6">Belongs to the zinc-containing alcohol dehydrogenase family. Quinone oxidoreductase subfamily.</text>
</comment>
<dbReference type="InterPro" id="IPR036291">
    <property type="entry name" value="NAD(P)-bd_dom_sf"/>
</dbReference>
<dbReference type="EMBL" id="CP095873">
    <property type="protein sequence ID" value="UPL22130.1"/>
    <property type="molecule type" value="Genomic_DNA"/>
</dbReference>
<evidence type="ECO:0000256" key="4">
    <source>
        <dbReference type="ARBA" id="ARBA00022857"/>
    </source>
</evidence>
<dbReference type="GO" id="GO:0016491">
    <property type="term" value="F:oxidoreductase activity"/>
    <property type="evidence" value="ECO:0007669"/>
    <property type="project" value="UniProtKB-KW"/>
</dbReference>
<dbReference type="SMART" id="SM00829">
    <property type="entry name" value="PKS_ER"/>
    <property type="match status" value="1"/>
</dbReference>
<dbReference type="RefSeq" id="WP_239054652.1">
    <property type="nucleotide sequence ID" value="NZ_CP092182.1"/>
</dbReference>
<keyword evidence="4" id="KW-0521">NADP</keyword>
<dbReference type="GO" id="GO:0003723">
    <property type="term" value="F:RNA binding"/>
    <property type="evidence" value="ECO:0007669"/>
    <property type="project" value="UniProtKB-KW"/>
</dbReference>
<dbReference type="Proteomes" id="UP000830925">
    <property type="component" value="Chromosome"/>
</dbReference>
<evidence type="ECO:0000313" key="8">
    <source>
        <dbReference type="EMBL" id="UPL22130.1"/>
    </source>
</evidence>
<evidence type="ECO:0000259" key="7">
    <source>
        <dbReference type="SMART" id="SM00829"/>
    </source>
</evidence>
<dbReference type="InterPro" id="IPR020843">
    <property type="entry name" value="ER"/>
</dbReference>
<dbReference type="InterPro" id="IPR013154">
    <property type="entry name" value="ADH-like_N"/>
</dbReference>
<sequence length="340" mass="36733">MKAIGYKVSQAIEQAESLLDIELPDPVASGRDLLVEVKAVSVNPVDTKVRQRGGPDAGQQYKVLGWDASGIVKAVGPEVRLFKPGDRVWYAGSIARPGTNSQLHLVDERIVAHAPKSLDFAAAAALPLTTITAWEMLFDRLGIAPGKAPSGKSLLIVGASGGVGSIMTQLASRLTSLTVIGTASRPETQAWVRELGAHHVIDHSKLLSAELERIGYPQVDYVVSLTHTDQHFEQIVQAIAPQGKFGLIDDPASLDVSQLKRKSVSLHWEFMFTRSLFGTDDMLAQHRLLSEVADLIDAGLIRTTLTERFGSINASNLKKAHALLESGKARGKLVLEGWDE</sequence>
<organism evidence="8 9">
    <name type="scientific">Alcaligenes faecalis</name>
    <dbReference type="NCBI Taxonomy" id="511"/>
    <lineage>
        <taxon>Bacteria</taxon>
        <taxon>Pseudomonadati</taxon>
        <taxon>Pseudomonadota</taxon>
        <taxon>Betaproteobacteria</taxon>
        <taxon>Burkholderiales</taxon>
        <taxon>Alcaligenaceae</taxon>
        <taxon>Alcaligenes</taxon>
    </lineage>
</organism>
<dbReference type="Gene3D" id="3.40.50.720">
    <property type="entry name" value="NAD(P)-binding Rossmann-like Domain"/>
    <property type="match status" value="1"/>
</dbReference>
<evidence type="ECO:0000256" key="5">
    <source>
        <dbReference type="ARBA" id="ARBA00022884"/>
    </source>
</evidence>
<dbReference type="InterPro" id="IPR011032">
    <property type="entry name" value="GroES-like_sf"/>
</dbReference>
<dbReference type="InterPro" id="IPR051603">
    <property type="entry name" value="Zinc-ADH_QOR/CCCR"/>
</dbReference>
<keyword evidence="5" id="KW-0694">RNA-binding</keyword>